<gene>
    <name evidence="2" type="ORF">TNO010_180023</name>
</gene>
<dbReference type="GeneID" id="86819034"/>
<evidence type="ECO:0000313" key="2">
    <source>
        <dbReference type="EMBL" id="SOU88327.1"/>
    </source>
</evidence>
<dbReference type="InterPro" id="IPR008894">
    <property type="entry name" value="QdtA_cupin_dom"/>
</dbReference>
<evidence type="ECO:0000259" key="1">
    <source>
        <dbReference type="Pfam" id="PF05523"/>
    </source>
</evidence>
<dbReference type="Proteomes" id="UP000490060">
    <property type="component" value="Unassembled WGS sequence"/>
</dbReference>
<dbReference type="InterPro" id="IPR011051">
    <property type="entry name" value="RmlC_Cupin_sf"/>
</dbReference>
<dbReference type="EMBL" id="OENE01000010">
    <property type="protein sequence ID" value="SOU88327.1"/>
    <property type="molecule type" value="Genomic_DNA"/>
</dbReference>
<sequence length="141" mass="16053">MEKTKILSGGNFSDQRGTLTFNNDFDMSAVKRIYTLQNTTTDFVRGWQGHTIEQRWFSCLQGSIKVQCIELDSSEEPNKDLPIEEFILSSESLDVLHIPAGYVTAIQTLSNDAKLVSMSDYKLGEVDDVVRYPLDYFNSRK</sequence>
<dbReference type="InterPro" id="IPR014710">
    <property type="entry name" value="RmlC-like_jellyroll"/>
</dbReference>
<accession>A0A2I2M8D0</accession>
<feature type="domain" description="Sugar 3,4-ketoisomerase QdtA cupin" evidence="1">
    <location>
        <begin position="5"/>
        <end position="127"/>
    </location>
</feature>
<dbReference type="Gene3D" id="2.60.120.10">
    <property type="entry name" value="Jelly Rolls"/>
    <property type="match status" value="1"/>
</dbReference>
<protein>
    <submittedName>
        <fullName evidence="2">Sugar epimerase</fullName>
    </submittedName>
</protein>
<proteinExistence type="predicted"/>
<organism evidence="2 3">
    <name type="scientific">Tenacibaculum finnmarkense genomovar ulcerans</name>
    <dbReference type="NCBI Taxonomy" id="2781388"/>
    <lineage>
        <taxon>Bacteria</taxon>
        <taxon>Pseudomonadati</taxon>
        <taxon>Bacteroidota</taxon>
        <taxon>Flavobacteriia</taxon>
        <taxon>Flavobacteriales</taxon>
        <taxon>Flavobacteriaceae</taxon>
        <taxon>Tenacibaculum</taxon>
        <taxon>Tenacibaculum finnmarkense</taxon>
    </lineage>
</organism>
<dbReference type="Pfam" id="PF05523">
    <property type="entry name" value="FdtA"/>
    <property type="match status" value="1"/>
</dbReference>
<name>A0A2I2M8D0_9FLAO</name>
<reference evidence="2 3" key="1">
    <citation type="submission" date="2017-11" db="EMBL/GenBank/DDBJ databases">
        <authorList>
            <person name="Duchaud E."/>
        </authorList>
    </citation>
    <scope>NUCLEOTIDE SEQUENCE [LARGE SCALE GENOMIC DNA]</scope>
    <source>
        <strain evidence="2 3">TNO010</strain>
    </source>
</reference>
<dbReference type="SUPFAM" id="SSF51182">
    <property type="entry name" value="RmlC-like cupins"/>
    <property type="match status" value="1"/>
</dbReference>
<dbReference type="RefSeq" id="WP_058884364.1">
    <property type="nucleotide sequence ID" value="NZ_JAJHTE010000006.1"/>
</dbReference>
<evidence type="ECO:0000313" key="3">
    <source>
        <dbReference type="Proteomes" id="UP000490060"/>
    </source>
</evidence>
<dbReference type="AlphaFoldDB" id="A0A2I2M8D0"/>